<gene>
    <name evidence="2" type="ORF">DNHGIG_13480</name>
</gene>
<evidence type="ECO:0000256" key="1">
    <source>
        <dbReference type="SAM" id="MobiDB-lite"/>
    </source>
</evidence>
<proteinExistence type="predicted"/>
<dbReference type="RefSeq" id="WP_282198972.1">
    <property type="nucleotide sequence ID" value="NZ_BOQE01000001.1"/>
</dbReference>
<protein>
    <recommendedName>
        <fullName evidence="4">Spore coat protein</fullName>
    </recommendedName>
</protein>
<feature type="compositionally biased region" description="Polar residues" evidence="1">
    <location>
        <begin position="1"/>
        <end position="15"/>
    </location>
</feature>
<evidence type="ECO:0008006" key="4">
    <source>
        <dbReference type="Google" id="ProtNLM"/>
    </source>
</evidence>
<name>A0AAV4LDQ6_9BACL</name>
<evidence type="ECO:0000313" key="3">
    <source>
        <dbReference type="Proteomes" id="UP001057291"/>
    </source>
</evidence>
<comment type="caution">
    <text evidence="2">The sequence shown here is derived from an EMBL/GenBank/DDBJ whole genome shotgun (WGS) entry which is preliminary data.</text>
</comment>
<evidence type="ECO:0000313" key="2">
    <source>
        <dbReference type="EMBL" id="GIM45799.1"/>
    </source>
</evidence>
<dbReference type="Pfam" id="PF07875">
    <property type="entry name" value="Coat_F"/>
    <property type="match status" value="1"/>
</dbReference>
<sequence length="114" mass="13378">MQQQNQIGNPKSANEPQVKGPLMNDRDRLNDVLATEKYLTDSINIAAREASHDTLHQDIMTILNETHQCAREMFNMMFQKGWYNLEAEEQQKIDQAYQQFSNYSTQFPYPTMMQ</sequence>
<dbReference type="EMBL" id="BOQE01000001">
    <property type="protein sequence ID" value="GIM45799.1"/>
    <property type="molecule type" value="Genomic_DNA"/>
</dbReference>
<dbReference type="Proteomes" id="UP001057291">
    <property type="component" value="Unassembled WGS sequence"/>
</dbReference>
<organism evidence="2 3">
    <name type="scientific">Collibacillus ludicampi</name>
    <dbReference type="NCBI Taxonomy" id="2771369"/>
    <lineage>
        <taxon>Bacteria</taxon>
        <taxon>Bacillati</taxon>
        <taxon>Bacillota</taxon>
        <taxon>Bacilli</taxon>
        <taxon>Bacillales</taxon>
        <taxon>Alicyclobacillaceae</taxon>
        <taxon>Collibacillus</taxon>
    </lineage>
</organism>
<dbReference type="AlphaFoldDB" id="A0AAV4LDQ6"/>
<keyword evidence="3" id="KW-1185">Reference proteome</keyword>
<reference evidence="2" key="1">
    <citation type="journal article" date="2023" name="Int. J. Syst. Evol. Microbiol.">
        <title>Collibacillus ludicampi gen. nov., sp. nov., a new soil bacterium of the family Alicyclobacillaceae.</title>
        <authorList>
            <person name="Jojima T."/>
            <person name="Ioku Y."/>
            <person name="Fukuta Y."/>
            <person name="Shirasaka N."/>
            <person name="Matsumura Y."/>
            <person name="Mori M."/>
        </authorList>
    </citation>
    <scope>NUCLEOTIDE SEQUENCE</scope>
    <source>
        <strain evidence="2">TP075</strain>
    </source>
</reference>
<accession>A0AAV4LDQ6</accession>
<feature type="region of interest" description="Disordered" evidence="1">
    <location>
        <begin position="1"/>
        <end position="26"/>
    </location>
</feature>
<dbReference type="InterPro" id="IPR012851">
    <property type="entry name" value="Spore_coat_CotF-like"/>
</dbReference>